<protein>
    <submittedName>
        <fullName evidence="2">Molybdenum cofactor biosynthesis protein MoaC</fullName>
    </submittedName>
</protein>
<evidence type="ECO:0000313" key="3">
    <source>
        <dbReference type="Proteomes" id="UP000464754"/>
    </source>
</evidence>
<dbReference type="Pfam" id="PF03473">
    <property type="entry name" value="MOSC"/>
    <property type="match status" value="1"/>
</dbReference>
<dbReference type="RefSeq" id="WP_115716680.1">
    <property type="nucleotide sequence ID" value="NZ_AP019695.1"/>
</dbReference>
<dbReference type="InterPro" id="IPR011037">
    <property type="entry name" value="Pyrv_Knase-like_insert_dom_sf"/>
</dbReference>
<dbReference type="InterPro" id="IPR005302">
    <property type="entry name" value="MoCF_Sase_C"/>
</dbReference>
<feature type="domain" description="MOSC" evidence="1">
    <location>
        <begin position="18"/>
        <end position="142"/>
    </location>
</feature>
<dbReference type="Gene3D" id="2.40.33.20">
    <property type="entry name" value="PK beta-barrel domain-like"/>
    <property type="match status" value="1"/>
</dbReference>
<keyword evidence="3" id="KW-1185">Reference proteome</keyword>
<dbReference type="EMBL" id="AP019695">
    <property type="protein sequence ID" value="BBK22701.1"/>
    <property type="molecule type" value="Genomic_DNA"/>
</dbReference>
<name>A0A6N4TJD9_9FIRM</name>
<dbReference type="GO" id="GO:0003824">
    <property type="term" value="F:catalytic activity"/>
    <property type="evidence" value="ECO:0007669"/>
    <property type="project" value="InterPro"/>
</dbReference>
<dbReference type="AlphaFoldDB" id="A0A6N4TJD9"/>
<dbReference type="SUPFAM" id="SSF50800">
    <property type="entry name" value="PK beta-barrel domain-like"/>
    <property type="match status" value="1"/>
</dbReference>
<dbReference type="PANTHER" id="PTHR36930:SF1">
    <property type="entry name" value="MOSC DOMAIN-CONTAINING PROTEIN"/>
    <property type="match status" value="1"/>
</dbReference>
<accession>A0A6N4TJD9</accession>
<sequence length="148" mass="16307">MGKVVAVCISPKRGTVKQNVGKIHLIKDYGIEHDAHAGNWHRQVSLLSYERIRAFNEKGANVEAGAFGENIIVDGIDFVNLPVGTIMKCKDVILELTQIGKECHTHCEIYKRMGECIMPKQGVFAKVLQGGDIQIGDEFYVSGSDTDC</sequence>
<organism evidence="2 3">
    <name type="scientific">Amedibacterium intestinale</name>
    <dbReference type="NCBI Taxonomy" id="2583452"/>
    <lineage>
        <taxon>Bacteria</taxon>
        <taxon>Bacillati</taxon>
        <taxon>Bacillota</taxon>
        <taxon>Erysipelotrichia</taxon>
        <taxon>Erysipelotrichales</taxon>
        <taxon>Erysipelotrichaceae</taxon>
        <taxon>Amedibacterium</taxon>
    </lineage>
</organism>
<evidence type="ECO:0000259" key="1">
    <source>
        <dbReference type="PROSITE" id="PS51340"/>
    </source>
</evidence>
<evidence type="ECO:0000313" key="2">
    <source>
        <dbReference type="EMBL" id="BBK22701.1"/>
    </source>
</evidence>
<reference evidence="3" key="1">
    <citation type="submission" date="2019-05" db="EMBL/GenBank/DDBJ databases">
        <title>Complete genome sequencing of Absiella argi strain JCM 30884.</title>
        <authorList>
            <person name="Sakamoto M."/>
            <person name="Murakami T."/>
            <person name="Mori H."/>
        </authorList>
    </citation>
    <scope>NUCLEOTIDE SEQUENCE [LARGE SCALE GENOMIC DNA]</scope>
    <source>
        <strain evidence="3">JCM 30884</strain>
    </source>
</reference>
<dbReference type="GO" id="GO:0030170">
    <property type="term" value="F:pyridoxal phosphate binding"/>
    <property type="evidence" value="ECO:0007669"/>
    <property type="project" value="InterPro"/>
</dbReference>
<dbReference type="Proteomes" id="UP000464754">
    <property type="component" value="Chromosome"/>
</dbReference>
<gene>
    <name evidence="2" type="ORF">Aargi30884_16040</name>
</gene>
<proteinExistence type="predicted"/>
<dbReference type="PROSITE" id="PS51340">
    <property type="entry name" value="MOSC"/>
    <property type="match status" value="1"/>
</dbReference>
<dbReference type="PANTHER" id="PTHR36930">
    <property type="entry name" value="METAL-SULFUR CLUSTER BIOSYNTHESIS PROTEINS YUAD-RELATED"/>
    <property type="match status" value="1"/>
</dbReference>
<dbReference type="InterPro" id="IPR052716">
    <property type="entry name" value="MOSC_domain"/>
</dbReference>
<dbReference type="GO" id="GO:0030151">
    <property type="term" value="F:molybdenum ion binding"/>
    <property type="evidence" value="ECO:0007669"/>
    <property type="project" value="InterPro"/>
</dbReference>
<dbReference type="KEGG" id="aarg:Aargi30884_16040"/>